<dbReference type="AlphaFoldDB" id="A0A4R1NC17"/>
<dbReference type="OrthoDB" id="7058586at2"/>
<evidence type="ECO:0000313" key="1">
    <source>
        <dbReference type="EMBL" id="TCL05055.1"/>
    </source>
</evidence>
<dbReference type="Pfam" id="PF11066">
    <property type="entry name" value="DUF2867"/>
    <property type="match status" value="1"/>
</dbReference>
<proteinExistence type="predicted"/>
<name>A0A4R1NC17_9GAMM</name>
<protein>
    <submittedName>
        <fullName evidence="1">Uncharacterized protein DUF2867</fullName>
    </submittedName>
</protein>
<dbReference type="InterPro" id="IPR021295">
    <property type="entry name" value="DUF2867"/>
</dbReference>
<accession>A0A4R1NC17</accession>
<evidence type="ECO:0000313" key="2">
    <source>
        <dbReference type="Proteomes" id="UP000294555"/>
    </source>
</evidence>
<keyword evidence="2" id="KW-1185">Reference proteome</keyword>
<reference evidence="1 2" key="1">
    <citation type="submission" date="2019-02" db="EMBL/GenBank/DDBJ databases">
        <title>Investigation of anaerobic lignin degradation for improved lignocellulosic biofuels.</title>
        <authorList>
            <person name="Deangelis K."/>
        </authorList>
    </citation>
    <scope>NUCLEOTIDE SEQUENCE [LARGE SCALE GENOMIC DNA]</scope>
    <source>
        <strain evidence="1 2">159R</strain>
    </source>
</reference>
<sequence length="193" mass="20689">MNRTSILPGIDGWDLCRVKSVPLPAESGIAPLAAGADLADAFAVAIPPHASLDINQWAGAVLGHPALWVRTLLALRDIAVSGFGLKTSGELRREARAGHESPIDFFPVKSRSPHEIILGADDRHLDFSLSLLIRAAPAHESGYELVATSIVHCHNPLGRAYLNVITPFHVLVVKNGLRRSVRWISPAPSGLSL</sequence>
<dbReference type="RefSeq" id="WP_132923787.1">
    <property type="nucleotide sequence ID" value="NZ_SJOI01000001.1"/>
</dbReference>
<dbReference type="Proteomes" id="UP000294555">
    <property type="component" value="Unassembled WGS sequence"/>
</dbReference>
<organism evidence="1 2">
    <name type="scientific">Sodalis ligni</name>
    <dbReference type="NCBI Taxonomy" id="2697027"/>
    <lineage>
        <taxon>Bacteria</taxon>
        <taxon>Pseudomonadati</taxon>
        <taxon>Pseudomonadota</taxon>
        <taxon>Gammaproteobacteria</taxon>
        <taxon>Enterobacterales</taxon>
        <taxon>Bruguierivoracaceae</taxon>
        <taxon>Sodalis</taxon>
    </lineage>
</organism>
<comment type="caution">
    <text evidence="1">The sequence shown here is derived from an EMBL/GenBank/DDBJ whole genome shotgun (WGS) entry which is preliminary data.</text>
</comment>
<gene>
    <name evidence="1" type="ORF">EZJ58_3211</name>
</gene>
<dbReference type="EMBL" id="SJOI01000001">
    <property type="protein sequence ID" value="TCL05055.1"/>
    <property type="molecule type" value="Genomic_DNA"/>
</dbReference>